<dbReference type="EMBL" id="KZ678130">
    <property type="protein sequence ID" value="PSN72235.1"/>
    <property type="molecule type" value="Genomic_DNA"/>
</dbReference>
<organism evidence="2 3">
    <name type="scientific">Corynespora cassiicola Philippines</name>
    <dbReference type="NCBI Taxonomy" id="1448308"/>
    <lineage>
        <taxon>Eukaryota</taxon>
        <taxon>Fungi</taxon>
        <taxon>Dikarya</taxon>
        <taxon>Ascomycota</taxon>
        <taxon>Pezizomycotina</taxon>
        <taxon>Dothideomycetes</taxon>
        <taxon>Pleosporomycetidae</taxon>
        <taxon>Pleosporales</taxon>
        <taxon>Corynesporascaceae</taxon>
        <taxon>Corynespora</taxon>
    </lineage>
</organism>
<proteinExistence type="predicted"/>
<keyword evidence="3" id="KW-1185">Reference proteome</keyword>
<sequence>MTDVPVDTASVVTMMATTTLDSSPTPDPTTTRAEHVPPAASPELAPPPVIVESKDEEPLYTEIQIPLPPIPQPKRTQTSTSKSRPRAHTLHSLSPFHRRSSSGSRKEEEQWPRIKKEVKSKEIAAAMNLTNRHKRSGTVDALAVVPAVLILSAELFTPVNPGKKQKGMKRWEDGMI</sequence>
<feature type="region of interest" description="Disordered" evidence="1">
    <location>
        <begin position="1"/>
        <end position="116"/>
    </location>
</feature>
<protein>
    <submittedName>
        <fullName evidence="2">Uncharacterized protein</fullName>
    </submittedName>
</protein>
<evidence type="ECO:0000313" key="3">
    <source>
        <dbReference type="Proteomes" id="UP000240883"/>
    </source>
</evidence>
<gene>
    <name evidence="2" type="ORF">BS50DRAFT_246855</name>
</gene>
<feature type="compositionally biased region" description="Basic and acidic residues" evidence="1">
    <location>
        <begin position="104"/>
        <end position="116"/>
    </location>
</feature>
<evidence type="ECO:0000256" key="1">
    <source>
        <dbReference type="SAM" id="MobiDB-lite"/>
    </source>
</evidence>
<evidence type="ECO:0000313" key="2">
    <source>
        <dbReference type="EMBL" id="PSN72235.1"/>
    </source>
</evidence>
<dbReference type="Proteomes" id="UP000240883">
    <property type="component" value="Unassembled WGS sequence"/>
</dbReference>
<reference evidence="2 3" key="1">
    <citation type="journal article" date="2018" name="Front. Microbiol.">
        <title>Genome-Wide Analysis of Corynespora cassiicola Leaf Fall Disease Putative Effectors.</title>
        <authorList>
            <person name="Lopez D."/>
            <person name="Ribeiro S."/>
            <person name="Label P."/>
            <person name="Fumanal B."/>
            <person name="Venisse J.S."/>
            <person name="Kohler A."/>
            <person name="de Oliveira R.R."/>
            <person name="Labutti K."/>
            <person name="Lipzen A."/>
            <person name="Lail K."/>
            <person name="Bauer D."/>
            <person name="Ohm R.A."/>
            <person name="Barry K.W."/>
            <person name="Spatafora J."/>
            <person name="Grigoriev I.V."/>
            <person name="Martin F.M."/>
            <person name="Pujade-Renaud V."/>
        </authorList>
    </citation>
    <scope>NUCLEOTIDE SEQUENCE [LARGE SCALE GENOMIC DNA]</scope>
    <source>
        <strain evidence="2 3">Philippines</strain>
    </source>
</reference>
<name>A0A2T2P3I9_CORCC</name>
<dbReference type="AlphaFoldDB" id="A0A2T2P3I9"/>
<dbReference type="OrthoDB" id="3799784at2759"/>
<feature type="compositionally biased region" description="Low complexity" evidence="1">
    <location>
        <begin position="8"/>
        <end position="43"/>
    </location>
</feature>
<accession>A0A2T2P3I9</accession>